<organism evidence="2 3">
    <name type="scientific">Rhodoferax lacus</name>
    <dbReference type="NCBI Taxonomy" id="2184758"/>
    <lineage>
        <taxon>Bacteria</taxon>
        <taxon>Pseudomonadati</taxon>
        <taxon>Pseudomonadota</taxon>
        <taxon>Betaproteobacteria</taxon>
        <taxon>Burkholderiales</taxon>
        <taxon>Comamonadaceae</taxon>
        <taxon>Rhodoferax</taxon>
    </lineage>
</organism>
<dbReference type="InterPro" id="IPR050312">
    <property type="entry name" value="IolE/XylAMocC-like"/>
</dbReference>
<dbReference type="GO" id="GO:0004519">
    <property type="term" value="F:endonuclease activity"/>
    <property type="evidence" value="ECO:0007669"/>
    <property type="project" value="UniProtKB-KW"/>
</dbReference>
<dbReference type="Pfam" id="PF01261">
    <property type="entry name" value="AP_endonuc_2"/>
    <property type="match status" value="1"/>
</dbReference>
<evidence type="ECO:0000313" key="3">
    <source>
        <dbReference type="Proteomes" id="UP000260665"/>
    </source>
</evidence>
<feature type="domain" description="Xylose isomerase-like TIM barrel" evidence="1">
    <location>
        <begin position="29"/>
        <end position="321"/>
    </location>
</feature>
<dbReference type="PANTHER" id="PTHR12110">
    <property type="entry name" value="HYDROXYPYRUVATE ISOMERASE"/>
    <property type="match status" value="1"/>
</dbReference>
<keyword evidence="2" id="KW-0540">Nuclease</keyword>
<dbReference type="OrthoDB" id="9779184at2"/>
<comment type="caution">
    <text evidence="2">The sequence shown here is derived from an EMBL/GenBank/DDBJ whole genome shotgun (WGS) entry which is preliminary data.</text>
</comment>
<dbReference type="InterPro" id="IPR013022">
    <property type="entry name" value="Xyl_isomerase-like_TIM-brl"/>
</dbReference>
<dbReference type="Gene3D" id="3.20.20.150">
    <property type="entry name" value="Divalent-metal-dependent TIM barrel enzymes"/>
    <property type="match status" value="1"/>
</dbReference>
<sequence>MKTIKGPGIYLAQFATDEAPFNQLDTLAQWVADRGFKGVQIPTWDTRIFNLKLAAESHTYCDEITGMLASKGLQVTELASHITGQLVAVHPAHDQIMDSFAPAEVRGNPAARQKWAVEQMGYCARASKNLGVDRHVSFTGSLLWPYLYPYPQWPEGLVDEAFDELAKRWLPILNQFEDNGVDLCYEVHPCEDVHDGLTFEMFLERVGGHKRCNMLYDPSHFVLQQLDYLAFIDHYHERIKMFHVKDAEFRPNGKTGVYGGFQPWKTRAGRFRSLGDGQVDFGAIFSKFATYDFDGWAVLEWECFLKNSDDGAREGAEFIKNHIIKVSERAFDDFVKSGANKAANRSILGI</sequence>
<keyword evidence="2" id="KW-0255">Endonuclease</keyword>
<dbReference type="AlphaFoldDB" id="A0A3E1R6K7"/>
<accession>A0A3E1R6K7</accession>
<gene>
    <name evidence="2" type="ORF">DIC66_22205</name>
</gene>
<keyword evidence="2" id="KW-0378">Hydrolase</keyword>
<proteinExistence type="predicted"/>
<dbReference type="Proteomes" id="UP000260665">
    <property type="component" value="Unassembled WGS sequence"/>
</dbReference>
<dbReference type="SUPFAM" id="SSF51658">
    <property type="entry name" value="Xylose isomerase-like"/>
    <property type="match status" value="1"/>
</dbReference>
<dbReference type="PANTHER" id="PTHR12110:SF21">
    <property type="entry name" value="XYLOSE ISOMERASE-LIKE TIM BARREL DOMAIN-CONTAINING PROTEIN"/>
    <property type="match status" value="1"/>
</dbReference>
<evidence type="ECO:0000259" key="1">
    <source>
        <dbReference type="Pfam" id="PF01261"/>
    </source>
</evidence>
<dbReference type="RefSeq" id="WP_117180370.1">
    <property type="nucleotide sequence ID" value="NZ_QFZK01000034.1"/>
</dbReference>
<name>A0A3E1R6K7_9BURK</name>
<keyword evidence="3" id="KW-1185">Reference proteome</keyword>
<dbReference type="InterPro" id="IPR036237">
    <property type="entry name" value="Xyl_isomerase-like_sf"/>
</dbReference>
<evidence type="ECO:0000313" key="2">
    <source>
        <dbReference type="EMBL" id="RFO94692.1"/>
    </source>
</evidence>
<reference evidence="2 3" key="1">
    <citation type="submission" date="2018-05" db="EMBL/GenBank/DDBJ databases">
        <title>Rhodoferax soyangensis sp.nov., isolated from an oligotrophic freshwater lake.</title>
        <authorList>
            <person name="Park M."/>
        </authorList>
    </citation>
    <scope>NUCLEOTIDE SEQUENCE [LARGE SCALE GENOMIC DNA]</scope>
    <source>
        <strain evidence="2 3">IMCC26218</strain>
    </source>
</reference>
<dbReference type="EMBL" id="QFZK01000034">
    <property type="protein sequence ID" value="RFO94692.1"/>
    <property type="molecule type" value="Genomic_DNA"/>
</dbReference>
<protein>
    <submittedName>
        <fullName evidence="2">AP endonuclease</fullName>
    </submittedName>
</protein>